<evidence type="ECO:0000313" key="3">
    <source>
        <dbReference type="Proteomes" id="UP001178662"/>
    </source>
</evidence>
<dbReference type="AlphaFoldDB" id="A0AA95EWK0"/>
<dbReference type="SUPFAM" id="SSF51004">
    <property type="entry name" value="C-terminal (heme d1) domain of cytochrome cd1-nitrite reductase"/>
    <property type="match status" value="1"/>
</dbReference>
<dbReference type="GO" id="GO:0017057">
    <property type="term" value="F:6-phosphogluconolactonase activity"/>
    <property type="evidence" value="ECO:0007669"/>
    <property type="project" value="TreeGrafter"/>
</dbReference>
<dbReference type="EMBL" id="CP119317">
    <property type="protein sequence ID" value="WEK54286.1"/>
    <property type="molecule type" value="Genomic_DNA"/>
</dbReference>
<dbReference type="InterPro" id="IPR019405">
    <property type="entry name" value="Lactonase_7-beta_prop"/>
</dbReference>
<proteinExistence type="inferred from homology"/>
<accession>A0AA95EWK0</accession>
<reference evidence="2" key="1">
    <citation type="submission" date="2023-03" db="EMBL/GenBank/DDBJ databases">
        <title>Andean soil-derived lignocellulolytic bacterial consortium as a source of novel taxa and putative plastic-active enzymes.</title>
        <authorList>
            <person name="Diaz-Garcia L."/>
            <person name="Chuvochina M."/>
            <person name="Feuerriegel G."/>
            <person name="Bunk B."/>
            <person name="Sproer C."/>
            <person name="Streit W.R."/>
            <person name="Rodriguez L.M."/>
            <person name="Overmann J."/>
            <person name="Jimenez D.J."/>
        </authorList>
    </citation>
    <scope>NUCLEOTIDE SEQUENCE</scope>
    <source>
        <strain evidence="2">MAG 2441</strain>
    </source>
</reference>
<gene>
    <name evidence="2" type="ORF">P0Y55_17350</name>
</gene>
<evidence type="ECO:0000313" key="2">
    <source>
        <dbReference type="EMBL" id="WEK54286.1"/>
    </source>
</evidence>
<comment type="similarity">
    <text evidence="1">Belongs to the cycloisomerase 2 family.</text>
</comment>
<evidence type="ECO:0000256" key="1">
    <source>
        <dbReference type="ARBA" id="ARBA00005564"/>
    </source>
</evidence>
<dbReference type="PANTHER" id="PTHR30344">
    <property type="entry name" value="6-PHOSPHOGLUCONOLACTONASE-RELATED"/>
    <property type="match status" value="1"/>
</dbReference>
<dbReference type="InterPro" id="IPR050282">
    <property type="entry name" value="Cycloisomerase_2"/>
</dbReference>
<protein>
    <submittedName>
        <fullName evidence="2">Lactonase family protein</fullName>
    </submittedName>
</protein>
<dbReference type="Pfam" id="PF10282">
    <property type="entry name" value="Lactonase"/>
    <property type="match status" value="1"/>
</dbReference>
<dbReference type="PANTHER" id="PTHR30344:SF1">
    <property type="entry name" value="6-PHOSPHOGLUCONOLACTONASE"/>
    <property type="match status" value="1"/>
</dbReference>
<keyword evidence="3" id="KW-1185">Reference proteome</keyword>
<sequence>MSKTFDIWIGAYATQEQVGITRLLLDSDSGKLSKMVDFTGIDNPSFVTLDRSGRYLHAVSEVDVLNGQPGGEVITFELQEDETLLEEAMSHPTLGVHPCFVALDPQERWLAVSNYGGSSVVIYPIEQSGLPGPVHVRFRHTGSGPNQERQEAAHPHSAVFSADGQYLFVPDLGLDKIMVYAFDAQKQQWVGHDAVSLPAGSGPRHLKFHPSLNVAYVINELNCTVTHLSIEEPGRLVAQESISTLPASFTGFSTCAELVISPDGRTLYASNRGHDSIAIFQIDELTGQLSAAGHVSTRGKTPRNFNVTPDGRWLLVANQDSSSLVLFQVDAATGLPVFTGTELTIHKPACVVIR</sequence>
<dbReference type="InterPro" id="IPR011048">
    <property type="entry name" value="Haem_d1_sf"/>
</dbReference>
<name>A0AA95EWK0_9BACL</name>
<dbReference type="Gene3D" id="2.130.10.10">
    <property type="entry name" value="YVTN repeat-like/Quinoprotein amine dehydrogenase"/>
    <property type="match status" value="1"/>
</dbReference>
<dbReference type="Proteomes" id="UP001178662">
    <property type="component" value="Chromosome"/>
</dbReference>
<organism evidence="2 3">
    <name type="scientific">Candidatus Cohnella colombiensis</name>
    <dbReference type="NCBI Taxonomy" id="3121368"/>
    <lineage>
        <taxon>Bacteria</taxon>
        <taxon>Bacillati</taxon>
        <taxon>Bacillota</taxon>
        <taxon>Bacilli</taxon>
        <taxon>Bacillales</taxon>
        <taxon>Paenibacillaceae</taxon>
        <taxon>Cohnella</taxon>
    </lineage>
</organism>
<dbReference type="InterPro" id="IPR015943">
    <property type="entry name" value="WD40/YVTN_repeat-like_dom_sf"/>
</dbReference>